<dbReference type="EMBL" id="BOMW01000004">
    <property type="protein sequence ID" value="GIF02745.1"/>
    <property type="molecule type" value="Genomic_DNA"/>
</dbReference>
<gene>
    <name evidence="2" type="ORF">Asi03nite_02830</name>
</gene>
<feature type="region of interest" description="Disordered" evidence="1">
    <location>
        <begin position="40"/>
        <end position="69"/>
    </location>
</feature>
<keyword evidence="3" id="KW-1185">Reference proteome</keyword>
<accession>A0A919N0L9</accession>
<comment type="caution">
    <text evidence="2">The sequence shown here is derived from an EMBL/GenBank/DDBJ whole genome shotgun (WGS) entry which is preliminary data.</text>
</comment>
<evidence type="ECO:0000313" key="3">
    <source>
        <dbReference type="Proteomes" id="UP000629619"/>
    </source>
</evidence>
<protein>
    <submittedName>
        <fullName evidence="2">Uncharacterized protein</fullName>
    </submittedName>
</protein>
<dbReference type="Proteomes" id="UP000629619">
    <property type="component" value="Unassembled WGS sequence"/>
</dbReference>
<sequence>MLSGRVRALPRHLRLHSGHPLRESPVQALLPDYATALTAHQCRPSRPPRHSPCRAVSQRSLPYRSGRRRPPQVFYAGREEAVAAYQAVAERIVELPVPEAIAYIDENLRGVERYLLRLYPGRPGRES</sequence>
<dbReference type="AlphaFoldDB" id="A0A919N0L9"/>
<organism evidence="2 3">
    <name type="scientific">Actinoplanes siamensis</name>
    <dbReference type="NCBI Taxonomy" id="1223317"/>
    <lineage>
        <taxon>Bacteria</taxon>
        <taxon>Bacillati</taxon>
        <taxon>Actinomycetota</taxon>
        <taxon>Actinomycetes</taxon>
        <taxon>Micromonosporales</taxon>
        <taxon>Micromonosporaceae</taxon>
        <taxon>Actinoplanes</taxon>
    </lineage>
</organism>
<evidence type="ECO:0000256" key="1">
    <source>
        <dbReference type="SAM" id="MobiDB-lite"/>
    </source>
</evidence>
<reference evidence="2" key="1">
    <citation type="submission" date="2021-01" db="EMBL/GenBank/DDBJ databases">
        <title>Whole genome shotgun sequence of Actinoplanes siamensis NBRC 109076.</title>
        <authorList>
            <person name="Komaki H."/>
            <person name="Tamura T."/>
        </authorList>
    </citation>
    <scope>NUCLEOTIDE SEQUENCE</scope>
    <source>
        <strain evidence="2">NBRC 109076</strain>
    </source>
</reference>
<name>A0A919N0L9_9ACTN</name>
<proteinExistence type="predicted"/>
<evidence type="ECO:0000313" key="2">
    <source>
        <dbReference type="EMBL" id="GIF02745.1"/>
    </source>
</evidence>